<proteinExistence type="predicted"/>
<sequence length="148" mass="16404">MNYVATDKSPIKIITYTKDGGVKETVVSKKILIFIASVFLFVVLAKDPIITAASRYEQSVELEKLRPEMTLLADNGQSQASLWLVKHYYQEENGRLPALISKGIPEALFIQGAKNIYDGQKVLGEKLISEAAAQGFAPAVKYTLRELK</sequence>
<name>A0ABV4NUH8_9GAMM</name>
<dbReference type="RefSeq" id="WP_371836993.1">
    <property type="nucleotide sequence ID" value="NZ_JBGMEK010000001.1"/>
</dbReference>
<evidence type="ECO:0008006" key="4">
    <source>
        <dbReference type="Google" id="ProtNLM"/>
    </source>
</evidence>
<keyword evidence="1" id="KW-0472">Membrane</keyword>
<keyword evidence="1" id="KW-0812">Transmembrane</keyword>
<comment type="caution">
    <text evidence="2">The sequence shown here is derived from an EMBL/GenBank/DDBJ whole genome shotgun (WGS) entry which is preliminary data.</text>
</comment>
<protein>
    <recommendedName>
        <fullName evidence="4">Sel1 repeat family protein</fullName>
    </recommendedName>
</protein>
<reference evidence="2 3" key="1">
    <citation type="submission" date="2024-08" db="EMBL/GenBank/DDBJ databases">
        <authorList>
            <person name="Ishaq N."/>
        </authorList>
    </citation>
    <scope>NUCLEOTIDE SEQUENCE [LARGE SCALE GENOMIC DNA]</scope>
    <source>
        <strain evidence="2 3">DSM 18651</strain>
    </source>
</reference>
<keyword evidence="3" id="KW-1185">Reference proteome</keyword>
<evidence type="ECO:0000313" key="3">
    <source>
        <dbReference type="Proteomes" id="UP001569428"/>
    </source>
</evidence>
<evidence type="ECO:0000256" key="1">
    <source>
        <dbReference type="SAM" id="Phobius"/>
    </source>
</evidence>
<dbReference type="Proteomes" id="UP001569428">
    <property type="component" value="Unassembled WGS sequence"/>
</dbReference>
<keyword evidence="1" id="KW-1133">Transmembrane helix</keyword>
<evidence type="ECO:0000313" key="2">
    <source>
        <dbReference type="EMBL" id="MFA0809372.1"/>
    </source>
</evidence>
<dbReference type="EMBL" id="JBGMEK010000001">
    <property type="protein sequence ID" value="MFA0809372.1"/>
    <property type="molecule type" value="Genomic_DNA"/>
</dbReference>
<feature type="transmembrane region" description="Helical" evidence="1">
    <location>
        <begin position="26"/>
        <end position="45"/>
    </location>
</feature>
<accession>A0ABV4NUH8</accession>
<gene>
    <name evidence="2" type="ORF">ACCI49_00450</name>
</gene>
<organism evidence="2 3">
    <name type="scientific">Microbulbifer epialgicus</name>
    <dbReference type="NCBI Taxonomy" id="393907"/>
    <lineage>
        <taxon>Bacteria</taxon>
        <taxon>Pseudomonadati</taxon>
        <taxon>Pseudomonadota</taxon>
        <taxon>Gammaproteobacteria</taxon>
        <taxon>Cellvibrionales</taxon>
        <taxon>Microbulbiferaceae</taxon>
        <taxon>Microbulbifer</taxon>
    </lineage>
</organism>